<evidence type="ECO:0000313" key="2">
    <source>
        <dbReference type="EMBL" id="TGY67977.1"/>
    </source>
</evidence>
<name>A0A4S2FGP0_9BACT</name>
<dbReference type="RefSeq" id="WP_135952487.1">
    <property type="nucleotide sequence ID" value="NZ_CAOOJZ010000048.1"/>
</dbReference>
<evidence type="ECO:0000256" key="1">
    <source>
        <dbReference type="SAM" id="SignalP"/>
    </source>
</evidence>
<comment type="caution">
    <text evidence="2">The sequence shown here is derived from an EMBL/GenBank/DDBJ whole genome shotgun (WGS) entry which is preliminary data.</text>
</comment>
<keyword evidence="1" id="KW-0732">Signal</keyword>
<sequence>MSKRLIIFIASCLAMCSLLSAQPVRIMDTLRRLEMENIAVRQRGDTVTVAFEPTPYRGVYRGIDAAIRGLAAIPELPTLQLVVLDHAVPQLCITLPSGLVKAYQVKECSLEDLYRTMDITVATRPAMRELKGARSYYRSFGQTDLVLYPGVMLANNLRTKLYRYAVELQPALEMQLWKGALIRAQVCLPLVNNEEGKWDCIRPGYLTLSQRFRWGDHWQGEVTAGNFSADRQGAALSFGYLSSDGRLTVGMTGGVTGVSHLYGSDWHLGTWKRYNGMLKAGYYLPGCHTQLKAEAGRFLYGDYGVRGTLSRYFGEYIVGVYALYTDGEKNAGFHFSIPLPGKKRSRKNGFRIMLPDYFSFRYDMRSGNAYARRRLGETYHTEPTSAENSRFYQPDYIRYYLIRTLENENN</sequence>
<protein>
    <recommendedName>
        <fullName evidence="4">YjbH domain-containing protein</fullName>
    </recommendedName>
</protein>
<feature type="signal peptide" evidence="1">
    <location>
        <begin position="1"/>
        <end position="21"/>
    </location>
</feature>
<evidence type="ECO:0008006" key="4">
    <source>
        <dbReference type="Google" id="ProtNLM"/>
    </source>
</evidence>
<dbReference type="EMBL" id="SRYJ01000048">
    <property type="protein sequence ID" value="TGY67977.1"/>
    <property type="molecule type" value="Genomic_DNA"/>
</dbReference>
<accession>A0A4S2FGP0</accession>
<gene>
    <name evidence="2" type="ORF">E5339_17995</name>
</gene>
<feature type="chain" id="PRO_5020329134" description="YjbH domain-containing protein" evidence="1">
    <location>
        <begin position="22"/>
        <end position="410"/>
    </location>
</feature>
<dbReference type="Proteomes" id="UP000310760">
    <property type="component" value="Unassembled WGS sequence"/>
</dbReference>
<reference evidence="2 3" key="1">
    <citation type="submission" date="2019-04" db="EMBL/GenBank/DDBJ databases">
        <title>Microbes associate with the intestines of laboratory mice.</title>
        <authorList>
            <person name="Navarre W."/>
            <person name="Wong E."/>
            <person name="Huang K."/>
            <person name="Tropini C."/>
            <person name="Ng K."/>
            <person name="Yu B."/>
        </authorList>
    </citation>
    <scope>NUCLEOTIDE SEQUENCE [LARGE SCALE GENOMIC DNA]</scope>
    <source>
        <strain evidence="2 3">NM22_B1</strain>
    </source>
</reference>
<proteinExistence type="predicted"/>
<evidence type="ECO:0000313" key="3">
    <source>
        <dbReference type="Proteomes" id="UP000310760"/>
    </source>
</evidence>
<organism evidence="2 3">
    <name type="scientific">Phocaeicola sartorii</name>
    <dbReference type="NCBI Taxonomy" id="671267"/>
    <lineage>
        <taxon>Bacteria</taxon>
        <taxon>Pseudomonadati</taxon>
        <taxon>Bacteroidota</taxon>
        <taxon>Bacteroidia</taxon>
        <taxon>Bacteroidales</taxon>
        <taxon>Bacteroidaceae</taxon>
        <taxon>Phocaeicola</taxon>
    </lineage>
</organism>
<dbReference type="AlphaFoldDB" id="A0A4S2FGP0"/>